<sequence>MGSEKRQEESSSQKRWDWGKRQSLRERKLRKEMIKWTEQKPKCTDRDTQEVIGQWLSHIVCPSLMLGFENN</sequence>
<gene>
    <name evidence="1" type="ORF">NDU88_005624</name>
</gene>
<protein>
    <submittedName>
        <fullName evidence="1">Uncharacterized protein</fullName>
    </submittedName>
</protein>
<dbReference type="AlphaFoldDB" id="A0AAV7LNC8"/>
<evidence type="ECO:0000313" key="1">
    <source>
        <dbReference type="EMBL" id="KAJ1092514.1"/>
    </source>
</evidence>
<organism evidence="1 2">
    <name type="scientific">Pleurodeles waltl</name>
    <name type="common">Iberian ribbed newt</name>
    <dbReference type="NCBI Taxonomy" id="8319"/>
    <lineage>
        <taxon>Eukaryota</taxon>
        <taxon>Metazoa</taxon>
        <taxon>Chordata</taxon>
        <taxon>Craniata</taxon>
        <taxon>Vertebrata</taxon>
        <taxon>Euteleostomi</taxon>
        <taxon>Amphibia</taxon>
        <taxon>Batrachia</taxon>
        <taxon>Caudata</taxon>
        <taxon>Salamandroidea</taxon>
        <taxon>Salamandridae</taxon>
        <taxon>Pleurodelinae</taxon>
        <taxon>Pleurodeles</taxon>
    </lineage>
</organism>
<dbReference type="Proteomes" id="UP001066276">
    <property type="component" value="Chromosome 11"/>
</dbReference>
<comment type="caution">
    <text evidence="1">The sequence shown here is derived from an EMBL/GenBank/DDBJ whole genome shotgun (WGS) entry which is preliminary data.</text>
</comment>
<name>A0AAV7LNC8_PLEWA</name>
<evidence type="ECO:0000313" key="2">
    <source>
        <dbReference type="Proteomes" id="UP001066276"/>
    </source>
</evidence>
<keyword evidence="2" id="KW-1185">Reference proteome</keyword>
<accession>A0AAV7LNC8</accession>
<proteinExistence type="predicted"/>
<dbReference type="EMBL" id="JANPWB010000015">
    <property type="protein sequence ID" value="KAJ1092514.1"/>
    <property type="molecule type" value="Genomic_DNA"/>
</dbReference>
<reference evidence="1" key="1">
    <citation type="journal article" date="2022" name="bioRxiv">
        <title>Sequencing and chromosome-scale assembly of the giantPleurodeles waltlgenome.</title>
        <authorList>
            <person name="Brown T."/>
            <person name="Elewa A."/>
            <person name="Iarovenko S."/>
            <person name="Subramanian E."/>
            <person name="Araus A.J."/>
            <person name="Petzold A."/>
            <person name="Susuki M."/>
            <person name="Suzuki K.-i.T."/>
            <person name="Hayashi T."/>
            <person name="Toyoda A."/>
            <person name="Oliveira C."/>
            <person name="Osipova E."/>
            <person name="Leigh N.D."/>
            <person name="Simon A."/>
            <person name="Yun M.H."/>
        </authorList>
    </citation>
    <scope>NUCLEOTIDE SEQUENCE</scope>
    <source>
        <strain evidence="1">20211129_DDA</strain>
        <tissue evidence="1">Liver</tissue>
    </source>
</reference>